<gene>
    <name evidence="1" type="ORF">E2C01_041399</name>
</gene>
<evidence type="ECO:0000313" key="1">
    <source>
        <dbReference type="EMBL" id="MPC47647.1"/>
    </source>
</evidence>
<sequence length="57" mass="6644">MSSCRKKEIQKQERSSRVYQRKVLVIYLLHYRVGQNRGERKKKALCNEATGGEQACS</sequence>
<name>A0A5B7FQM9_PORTR</name>
<accession>A0A5B7FQM9</accession>
<protein>
    <submittedName>
        <fullName evidence="1">Uncharacterized protein</fullName>
    </submittedName>
</protein>
<proteinExistence type="predicted"/>
<dbReference type="Proteomes" id="UP000324222">
    <property type="component" value="Unassembled WGS sequence"/>
</dbReference>
<comment type="caution">
    <text evidence="1">The sequence shown here is derived from an EMBL/GenBank/DDBJ whole genome shotgun (WGS) entry which is preliminary data.</text>
</comment>
<evidence type="ECO:0000313" key="2">
    <source>
        <dbReference type="Proteomes" id="UP000324222"/>
    </source>
</evidence>
<keyword evidence="2" id="KW-1185">Reference proteome</keyword>
<dbReference type="AlphaFoldDB" id="A0A5B7FQM9"/>
<organism evidence="1 2">
    <name type="scientific">Portunus trituberculatus</name>
    <name type="common">Swimming crab</name>
    <name type="synonym">Neptunus trituberculatus</name>
    <dbReference type="NCBI Taxonomy" id="210409"/>
    <lineage>
        <taxon>Eukaryota</taxon>
        <taxon>Metazoa</taxon>
        <taxon>Ecdysozoa</taxon>
        <taxon>Arthropoda</taxon>
        <taxon>Crustacea</taxon>
        <taxon>Multicrustacea</taxon>
        <taxon>Malacostraca</taxon>
        <taxon>Eumalacostraca</taxon>
        <taxon>Eucarida</taxon>
        <taxon>Decapoda</taxon>
        <taxon>Pleocyemata</taxon>
        <taxon>Brachyura</taxon>
        <taxon>Eubrachyura</taxon>
        <taxon>Portunoidea</taxon>
        <taxon>Portunidae</taxon>
        <taxon>Portuninae</taxon>
        <taxon>Portunus</taxon>
    </lineage>
</organism>
<reference evidence="1 2" key="1">
    <citation type="submission" date="2019-05" db="EMBL/GenBank/DDBJ databases">
        <title>Another draft genome of Portunus trituberculatus and its Hox gene families provides insights of decapod evolution.</title>
        <authorList>
            <person name="Jeong J.-H."/>
            <person name="Song I."/>
            <person name="Kim S."/>
            <person name="Choi T."/>
            <person name="Kim D."/>
            <person name="Ryu S."/>
            <person name="Kim W."/>
        </authorList>
    </citation>
    <scope>NUCLEOTIDE SEQUENCE [LARGE SCALE GENOMIC DNA]</scope>
    <source>
        <tissue evidence="1">Muscle</tissue>
    </source>
</reference>
<dbReference type="EMBL" id="VSRR010007847">
    <property type="protein sequence ID" value="MPC47647.1"/>
    <property type="molecule type" value="Genomic_DNA"/>
</dbReference>